<evidence type="ECO:0000313" key="3">
    <source>
        <dbReference type="EMBL" id="MEA5359965.1"/>
    </source>
</evidence>
<dbReference type="PANTHER" id="PTHR37290">
    <property type="entry name" value="INNER MEMBRANE PROTEIN YIAA-RELATED"/>
    <property type="match status" value="1"/>
</dbReference>
<name>A0ABU5R2N4_9PSEU</name>
<accession>A0ABU5R2N4</accession>
<comment type="caution">
    <text evidence="3">The sequence shown here is derived from an EMBL/GenBank/DDBJ whole genome shotgun (WGS) entry which is preliminary data.</text>
</comment>
<feature type="transmembrane region" description="Helical" evidence="1">
    <location>
        <begin position="16"/>
        <end position="37"/>
    </location>
</feature>
<reference evidence="3 4" key="1">
    <citation type="submission" date="2023-12" db="EMBL/GenBank/DDBJ databases">
        <title>Amycolatopsis sp. V23-08.</title>
        <authorList>
            <person name="Somphong A."/>
        </authorList>
    </citation>
    <scope>NUCLEOTIDE SEQUENCE [LARGE SCALE GENOMIC DNA]</scope>
    <source>
        <strain evidence="3 4">V23-08</strain>
    </source>
</reference>
<feature type="transmembrane region" description="Helical" evidence="1">
    <location>
        <begin position="43"/>
        <end position="63"/>
    </location>
</feature>
<proteinExistence type="predicted"/>
<dbReference type="RefSeq" id="WP_323325480.1">
    <property type="nucleotide sequence ID" value="NZ_JAYFSI010000001.1"/>
</dbReference>
<sequence length="98" mass="10443">MTKSGSSAASPTTTAFYAQAAISFGLALAAVTAGIVYLPLDGWVRGFLALGMLYLVTSAFTLAKCVRDRQDETSVVSRVDQARLDKLLAEHDPFKTTV</sequence>
<dbReference type="EMBL" id="JAYFSI010000001">
    <property type="protein sequence ID" value="MEA5359965.1"/>
    <property type="molecule type" value="Genomic_DNA"/>
</dbReference>
<dbReference type="PANTHER" id="PTHR37290:SF1">
    <property type="entry name" value="INNER MEMBRANE PROTEIN YIAA"/>
    <property type="match status" value="1"/>
</dbReference>
<keyword evidence="1" id="KW-0812">Transmembrane</keyword>
<dbReference type="Pfam" id="PF05360">
    <property type="entry name" value="YiaAB"/>
    <property type="match status" value="1"/>
</dbReference>
<dbReference type="InterPro" id="IPR038972">
    <property type="entry name" value="YiaA-like"/>
</dbReference>
<keyword evidence="4" id="KW-1185">Reference proteome</keyword>
<dbReference type="InterPro" id="IPR008024">
    <property type="entry name" value="YiaAB"/>
</dbReference>
<evidence type="ECO:0000313" key="4">
    <source>
        <dbReference type="Proteomes" id="UP001304298"/>
    </source>
</evidence>
<keyword evidence="1" id="KW-1133">Transmembrane helix</keyword>
<evidence type="ECO:0000259" key="2">
    <source>
        <dbReference type="Pfam" id="PF05360"/>
    </source>
</evidence>
<feature type="domain" description="YiaAB two helix" evidence="2">
    <location>
        <begin position="16"/>
        <end position="68"/>
    </location>
</feature>
<keyword evidence="1" id="KW-0472">Membrane</keyword>
<dbReference type="Proteomes" id="UP001304298">
    <property type="component" value="Unassembled WGS sequence"/>
</dbReference>
<gene>
    <name evidence="3" type="ORF">VA596_10485</name>
</gene>
<evidence type="ECO:0000256" key="1">
    <source>
        <dbReference type="SAM" id="Phobius"/>
    </source>
</evidence>
<organism evidence="3 4">
    <name type="scientific">Amycolatopsis heterodermiae</name>
    <dbReference type="NCBI Taxonomy" id="3110235"/>
    <lineage>
        <taxon>Bacteria</taxon>
        <taxon>Bacillati</taxon>
        <taxon>Actinomycetota</taxon>
        <taxon>Actinomycetes</taxon>
        <taxon>Pseudonocardiales</taxon>
        <taxon>Pseudonocardiaceae</taxon>
        <taxon>Amycolatopsis</taxon>
    </lineage>
</organism>
<protein>
    <submittedName>
        <fullName evidence="3">YiaA/YiaB family inner membrane protein</fullName>
    </submittedName>
</protein>